<evidence type="ECO:0000256" key="6">
    <source>
        <dbReference type="ARBA" id="ARBA00022842"/>
    </source>
</evidence>
<evidence type="ECO:0000256" key="1">
    <source>
        <dbReference type="ARBA" id="ARBA00001936"/>
    </source>
</evidence>
<comment type="similarity">
    <text evidence="3">Belongs to the Nudix hydrolase family.</text>
</comment>
<feature type="domain" description="Nudix hydrolase" evidence="8">
    <location>
        <begin position="9"/>
        <end position="248"/>
    </location>
</feature>
<dbReference type="PROSITE" id="PS51462">
    <property type="entry name" value="NUDIX"/>
    <property type="match status" value="1"/>
</dbReference>
<evidence type="ECO:0000256" key="4">
    <source>
        <dbReference type="ARBA" id="ARBA00022723"/>
    </source>
</evidence>
<evidence type="ECO:0000256" key="5">
    <source>
        <dbReference type="ARBA" id="ARBA00022801"/>
    </source>
</evidence>
<evidence type="ECO:0000256" key="2">
    <source>
        <dbReference type="ARBA" id="ARBA00001946"/>
    </source>
</evidence>
<reference evidence="9" key="1">
    <citation type="submission" date="2025-08" db="UniProtKB">
        <authorList>
            <consortium name="RefSeq"/>
        </authorList>
    </citation>
    <scope>IDENTIFICATION</scope>
</reference>
<gene>
    <name evidence="9" type="primary">LOC108042265</name>
</gene>
<dbReference type="PANTHER" id="PTHR12318">
    <property type="entry name" value="TESTOSTERONE-REGULATED PROTEIN RP2"/>
    <property type="match status" value="1"/>
</dbReference>
<dbReference type="GO" id="GO:0016818">
    <property type="term" value="F:hydrolase activity, acting on acid anhydrides, in phosphorus-containing anhydrides"/>
    <property type="evidence" value="ECO:0007669"/>
    <property type="project" value="InterPro"/>
</dbReference>
<evidence type="ECO:0000313" key="9">
    <source>
        <dbReference type="RefSeq" id="XP_016975949.1"/>
    </source>
</evidence>
<dbReference type="InterPro" id="IPR039121">
    <property type="entry name" value="NUDT19"/>
</dbReference>
<keyword evidence="7" id="KW-0464">Manganese</keyword>
<name>A0A6P4EHC9_DRORH</name>
<evidence type="ECO:0000256" key="3">
    <source>
        <dbReference type="ARBA" id="ARBA00005582"/>
    </source>
</evidence>
<dbReference type="PANTHER" id="PTHR12318:SF0">
    <property type="entry name" value="ACYL-COENZYME A DIPHOSPHATASE NUDT19"/>
    <property type="match status" value="1"/>
</dbReference>
<keyword evidence="6" id="KW-0460">Magnesium</keyword>
<keyword evidence="5" id="KW-0378">Hydrolase</keyword>
<comment type="cofactor">
    <cofactor evidence="1">
        <name>Mn(2+)</name>
        <dbReference type="ChEBI" id="CHEBI:29035"/>
    </cofactor>
</comment>
<accession>A0A6P4EHC9</accession>
<dbReference type="InterPro" id="IPR000086">
    <property type="entry name" value="NUDIX_hydrolase_dom"/>
</dbReference>
<sequence length="362" mass="41660">MGAATQTGSYRPSASLILAAKDDTLKEYDYRLLLIKRTEATSYALNHCVFPGGVFDPREDESPEWITYFKSFGVTDDQFRKLSHNQDNPRPEFLSRGKHFSRDIALRLTALRETFEEVGILICTNQDSLKSWDSMSGHPRTLLLEPSDRSEWQHRVHNNASQFLELCRHLNVIPNLWSLQEWSIWRTAATANRKFDTVYYVTTLDEQVNEVSLLLEPHEVASAHWMSPAEAWTSSQDGTIWLPFMLLYDIARLMNLHSWQELLKFSRQRSSRGSTMVQPVYYRCDDCMFGVLPGDELYPKEPLTCTQSIILPGSVNELHGKAKQYNRYIVYDFHRVVLASNVPPCDGHLPLQSLVNTKLAKL</sequence>
<dbReference type="GeneID" id="108042265"/>
<proteinExistence type="inferred from homology"/>
<dbReference type="GO" id="GO:0005739">
    <property type="term" value="C:mitochondrion"/>
    <property type="evidence" value="ECO:0007669"/>
    <property type="project" value="TreeGrafter"/>
</dbReference>
<keyword evidence="4" id="KW-0479">Metal-binding</keyword>
<dbReference type="OrthoDB" id="1695362at2759"/>
<protein>
    <submittedName>
        <fullName evidence="9">Nucleoside diphosphate-linked moiety X motif 19</fullName>
    </submittedName>
</protein>
<comment type="cofactor">
    <cofactor evidence="2">
        <name>Mg(2+)</name>
        <dbReference type="ChEBI" id="CHEBI:18420"/>
    </cofactor>
</comment>
<dbReference type="RefSeq" id="XP_016975949.1">
    <property type="nucleotide sequence ID" value="XM_017120460.1"/>
</dbReference>
<dbReference type="InterPro" id="IPR015797">
    <property type="entry name" value="NUDIX_hydrolase-like_dom_sf"/>
</dbReference>
<organism evidence="9">
    <name type="scientific">Drosophila rhopaloa</name>
    <name type="common">Fruit fly</name>
    <dbReference type="NCBI Taxonomy" id="1041015"/>
    <lineage>
        <taxon>Eukaryota</taxon>
        <taxon>Metazoa</taxon>
        <taxon>Ecdysozoa</taxon>
        <taxon>Arthropoda</taxon>
        <taxon>Hexapoda</taxon>
        <taxon>Insecta</taxon>
        <taxon>Pterygota</taxon>
        <taxon>Neoptera</taxon>
        <taxon>Endopterygota</taxon>
        <taxon>Diptera</taxon>
        <taxon>Brachycera</taxon>
        <taxon>Muscomorpha</taxon>
        <taxon>Ephydroidea</taxon>
        <taxon>Drosophilidae</taxon>
        <taxon>Drosophila</taxon>
        <taxon>Sophophora</taxon>
    </lineage>
</organism>
<dbReference type="GO" id="GO:0046872">
    <property type="term" value="F:metal ion binding"/>
    <property type="evidence" value="ECO:0007669"/>
    <property type="project" value="UniProtKB-KW"/>
</dbReference>
<dbReference type="RefSeq" id="XP_016975949.2">
    <property type="nucleotide sequence ID" value="XM_017120460.2"/>
</dbReference>
<evidence type="ECO:0000259" key="8">
    <source>
        <dbReference type="PROSITE" id="PS51462"/>
    </source>
</evidence>
<dbReference type="SUPFAM" id="SSF55811">
    <property type="entry name" value="Nudix"/>
    <property type="match status" value="1"/>
</dbReference>
<dbReference type="AlphaFoldDB" id="A0A6P4EHC9"/>
<evidence type="ECO:0000256" key="7">
    <source>
        <dbReference type="ARBA" id="ARBA00023211"/>
    </source>
</evidence>
<dbReference type="Gene3D" id="3.90.79.10">
    <property type="entry name" value="Nucleoside Triphosphate Pyrophosphohydrolase"/>
    <property type="match status" value="1"/>
</dbReference>
<dbReference type="OMA" id="WSIWRTP"/>